<feature type="domain" description="Phosphodiester glycosidase" evidence="1">
    <location>
        <begin position="173"/>
        <end position="354"/>
    </location>
</feature>
<dbReference type="PANTHER" id="PTHR40446:SF2">
    <property type="entry name" value="N-ACETYLGLUCOSAMINE-1-PHOSPHODIESTER ALPHA-N-ACETYLGLUCOSAMINIDASE"/>
    <property type="match status" value="1"/>
</dbReference>
<dbReference type="AlphaFoldDB" id="A0A1T5MUI7"/>
<dbReference type="STRING" id="36842.SAMN02194393_05340"/>
<organism evidence="2 3">
    <name type="scientific">Maledivibacter halophilus</name>
    <dbReference type="NCBI Taxonomy" id="36842"/>
    <lineage>
        <taxon>Bacteria</taxon>
        <taxon>Bacillati</taxon>
        <taxon>Bacillota</taxon>
        <taxon>Clostridia</taxon>
        <taxon>Peptostreptococcales</taxon>
        <taxon>Caminicellaceae</taxon>
        <taxon>Maledivibacter</taxon>
    </lineage>
</organism>
<proteinExistence type="predicted"/>
<name>A0A1T5MUI7_9FIRM</name>
<dbReference type="PANTHER" id="PTHR40446">
    <property type="entry name" value="N-ACETYLGLUCOSAMINE-1-PHOSPHODIESTER ALPHA-N-ACETYLGLUCOSAMINIDASE"/>
    <property type="match status" value="1"/>
</dbReference>
<evidence type="ECO:0000313" key="3">
    <source>
        <dbReference type="Proteomes" id="UP000190285"/>
    </source>
</evidence>
<gene>
    <name evidence="2" type="ORF">SAMN02194393_05340</name>
</gene>
<sequence>MLRINAFIFFLLAPFVAIFLVTVDFAQTSNAMSIPRNIIQEDIKDLHKENESFHKAIVGLKNQISNFHEVAVFQRETFNKQENKITELSNISDKQKKFSDDIYEKKILKMLGPAVKAHISDKVEIKVFQLKELGYRGYIAKVKLFDPSVFKVTLAKDRLGKSETVSSMAKRKGAMLGINGGGFFSTEKNGERFIKMTANTVINGKLLEPFYQDAENFFFAGINKKGQVIGTVPKSAEDIFKLEPYQGVSFVPMLLKDGKKLVLPKAWKETKHPRTILGRYANNDLIMIVIDGRQGEWSVGVSLERVQDKLLELGVKDAYNLDGGGSSTFYYNGQVLNRPSDGKERPVVNSILIYP</sequence>
<dbReference type="EMBL" id="FUZT01000025">
    <property type="protein sequence ID" value="SKC91548.1"/>
    <property type="molecule type" value="Genomic_DNA"/>
</dbReference>
<dbReference type="Pfam" id="PF09992">
    <property type="entry name" value="NAGPA"/>
    <property type="match status" value="1"/>
</dbReference>
<reference evidence="3" key="1">
    <citation type="submission" date="2017-02" db="EMBL/GenBank/DDBJ databases">
        <authorList>
            <person name="Varghese N."/>
            <person name="Submissions S."/>
        </authorList>
    </citation>
    <scope>NUCLEOTIDE SEQUENCE [LARGE SCALE GENOMIC DNA]</scope>
    <source>
        <strain evidence="3">M1</strain>
    </source>
</reference>
<dbReference type="Proteomes" id="UP000190285">
    <property type="component" value="Unassembled WGS sequence"/>
</dbReference>
<evidence type="ECO:0000259" key="1">
    <source>
        <dbReference type="Pfam" id="PF09992"/>
    </source>
</evidence>
<dbReference type="OrthoDB" id="9809781at2"/>
<accession>A0A1T5MUI7</accession>
<dbReference type="InterPro" id="IPR018711">
    <property type="entry name" value="NAGPA"/>
</dbReference>
<keyword evidence="3" id="KW-1185">Reference proteome</keyword>
<dbReference type="RefSeq" id="WP_079495906.1">
    <property type="nucleotide sequence ID" value="NZ_FUZT01000025.1"/>
</dbReference>
<evidence type="ECO:0000313" key="2">
    <source>
        <dbReference type="EMBL" id="SKC91548.1"/>
    </source>
</evidence>
<protein>
    <submittedName>
        <fullName evidence="2">Exopolysaccharide biosynthesis protein</fullName>
    </submittedName>
</protein>